<comment type="similarity">
    <text evidence="1">Belongs to the short-chain dehydrogenases/reductases (SDR) family.</text>
</comment>
<comment type="caution">
    <text evidence="3">The sequence shown here is derived from an EMBL/GenBank/DDBJ whole genome shotgun (WGS) entry which is preliminary data.</text>
</comment>
<dbReference type="PRINTS" id="PR00081">
    <property type="entry name" value="GDHRDH"/>
</dbReference>
<evidence type="ECO:0000313" key="4">
    <source>
        <dbReference type="Proteomes" id="UP001523216"/>
    </source>
</evidence>
<keyword evidence="2" id="KW-0560">Oxidoreductase</keyword>
<organism evidence="3 4">
    <name type="scientific">Paractinoplanes hotanensis</name>
    <dbReference type="NCBI Taxonomy" id="2906497"/>
    <lineage>
        <taxon>Bacteria</taxon>
        <taxon>Bacillati</taxon>
        <taxon>Actinomycetota</taxon>
        <taxon>Actinomycetes</taxon>
        <taxon>Micromonosporales</taxon>
        <taxon>Micromonosporaceae</taxon>
        <taxon>Paractinoplanes</taxon>
    </lineage>
</organism>
<dbReference type="Gene3D" id="3.40.50.720">
    <property type="entry name" value="NAD(P)-binding Rossmann-like Domain"/>
    <property type="match status" value="1"/>
</dbReference>
<dbReference type="RefSeq" id="WP_251803228.1">
    <property type="nucleotide sequence ID" value="NZ_JAMQOL010000060.1"/>
</dbReference>
<accession>A0ABT0YBU9</accession>
<proteinExistence type="inferred from homology"/>
<dbReference type="CDD" id="cd05233">
    <property type="entry name" value="SDR_c"/>
    <property type="match status" value="1"/>
</dbReference>
<dbReference type="PANTHER" id="PTHR24321:SF8">
    <property type="entry name" value="ESTRADIOL 17-BETA-DEHYDROGENASE 8-RELATED"/>
    <property type="match status" value="1"/>
</dbReference>
<reference evidence="3 4" key="1">
    <citation type="submission" date="2022-06" db="EMBL/GenBank/DDBJ databases">
        <title>Actinoplanes abujensis sp. nov., isolated from Nigerian arid soil.</title>
        <authorList>
            <person name="Ding P."/>
        </authorList>
    </citation>
    <scope>NUCLEOTIDE SEQUENCE [LARGE SCALE GENOMIC DNA]</scope>
    <source>
        <strain evidence="4">TRM88002</strain>
    </source>
</reference>
<evidence type="ECO:0000256" key="2">
    <source>
        <dbReference type="ARBA" id="ARBA00023002"/>
    </source>
</evidence>
<sequence>MMTGLSGSVVVVTGAGGLIGSAVCSALLREGATVVAQYRNRPPAVPTHVSIQADLTDEDQVRKIFAEARSTVGAPDGCIAAAATWPPNRTAIVDMTTAEWHEHFTANALMTFLTVREFLADVRSRGTGSLVLMGAAAATYGHPGRAHFAASKSAVTFGLLQSLVDEMTALAPRARVNLVAPGSVGTGEPPVVDADDDTAPQSFLALPDPPSADDVASAVVWLLSPRLSGAVTGQVVRVDAGLAGRFRRKVVRDSDLAAAAADGTARS</sequence>
<name>A0ABT0YBU9_9ACTN</name>
<keyword evidence="4" id="KW-1185">Reference proteome</keyword>
<dbReference type="PANTHER" id="PTHR24321">
    <property type="entry name" value="DEHYDROGENASES, SHORT CHAIN"/>
    <property type="match status" value="1"/>
</dbReference>
<evidence type="ECO:0000313" key="3">
    <source>
        <dbReference type="EMBL" id="MCM4083529.1"/>
    </source>
</evidence>
<dbReference type="EMBL" id="JAMQOL010000060">
    <property type="protein sequence ID" value="MCM4083529.1"/>
    <property type="molecule type" value="Genomic_DNA"/>
</dbReference>
<gene>
    <name evidence="3" type="ORF">LXN57_38880</name>
</gene>
<dbReference type="SUPFAM" id="SSF51735">
    <property type="entry name" value="NAD(P)-binding Rossmann-fold domains"/>
    <property type="match status" value="1"/>
</dbReference>
<dbReference type="Proteomes" id="UP001523216">
    <property type="component" value="Unassembled WGS sequence"/>
</dbReference>
<dbReference type="Pfam" id="PF13561">
    <property type="entry name" value="adh_short_C2"/>
    <property type="match status" value="1"/>
</dbReference>
<protein>
    <submittedName>
        <fullName evidence="3">SDR family oxidoreductase</fullName>
    </submittedName>
</protein>
<dbReference type="InterPro" id="IPR036291">
    <property type="entry name" value="NAD(P)-bd_dom_sf"/>
</dbReference>
<dbReference type="InterPro" id="IPR002347">
    <property type="entry name" value="SDR_fam"/>
</dbReference>
<evidence type="ECO:0000256" key="1">
    <source>
        <dbReference type="ARBA" id="ARBA00006484"/>
    </source>
</evidence>